<gene>
    <name evidence="2" type="ORF">BDK92_5243</name>
</gene>
<dbReference type="EMBL" id="RBKT01000001">
    <property type="protein sequence ID" value="RKR90859.1"/>
    <property type="molecule type" value="Genomic_DNA"/>
</dbReference>
<dbReference type="OrthoDB" id="3296927at2"/>
<reference evidence="2 3" key="1">
    <citation type="submission" date="2018-10" db="EMBL/GenBank/DDBJ databases">
        <title>Sequencing the genomes of 1000 actinobacteria strains.</title>
        <authorList>
            <person name="Klenk H.-P."/>
        </authorList>
    </citation>
    <scope>NUCLEOTIDE SEQUENCE [LARGE SCALE GENOMIC DNA]</scope>
    <source>
        <strain evidence="2 3">DSM 45175</strain>
    </source>
</reference>
<proteinExistence type="predicted"/>
<keyword evidence="3" id="KW-1185">Reference proteome</keyword>
<evidence type="ECO:0000313" key="2">
    <source>
        <dbReference type="EMBL" id="RKR90859.1"/>
    </source>
</evidence>
<dbReference type="PROSITE" id="PS51257">
    <property type="entry name" value="PROKAR_LIPOPROTEIN"/>
    <property type="match status" value="1"/>
</dbReference>
<dbReference type="Proteomes" id="UP000277671">
    <property type="component" value="Unassembled WGS sequence"/>
</dbReference>
<name>A0A495JS22_9ACTN</name>
<protein>
    <submittedName>
        <fullName evidence="2">Uncharacterized protein</fullName>
    </submittedName>
</protein>
<sequence>MTRHRYAIHSVGLAGATTVMSILLSGCGAGTPSSRPTPTPVPTTPAVGNVGGIDGEPTASSAPPGGLPGADRQVMVVGVAPGEEPPALSVSADDTIGAYPASADTGDWEFFVLVPVDTAKTRHHLRTAVSADGGEPLCVATDRRDARLVVAPCDAGNPAQDVRTTFAGTDPQGRPTFGLTVDGRAISVSTEPGRAPGFALTPPGTPTTGTAFVFVDAGPAPAPVGD</sequence>
<accession>A0A495JS22</accession>
<evidence type="ECO:0000256" key="1">
    <source>
        <dbReference type="SAM" id="MobiDB-lite"/>
    </source>
</evidence>
<dbReference type="AlphaFoldDB" id="A0A495JS22"/>
<evidence type="ECO:0000313" key="3">
    <source>
        <dbReference type="Proteomes" id="UP000277671"/>
    </source>
</evidence>
<comment type="caution">
    <text evidence="2">The sequence shown here is derived from an EMBL/GenBank/DDBJ whole genome shotgun (WGS) entry which is preliminary data.</text>
</comment>
<organism evidence="2 3">
    <name type="scientific">Micromonospora pisi</name>
    <dbReference type="NCBI Taxonomy" id="589240"/>
    <lineage>
        <taxon>Bacteria</taxon>
        <taxon>Bacillati</taxon>
        <taxon>Actinomycetota</taxon>
        <taxon>Actinomycetes</taxon>
        <taxon>Micromonosporales</taxon>
        <taxon>Micromonosporaceae</taxon>
        <taxon>Micromonospora</taxon>
    </lineage>
</organism>
<feature type="region of interest" description="Disordered" evidence="1">
    <location>
        <begin position="29"/>
        <end position="71"/>
    </location>
</feature>
<dbReference type="RefSeq" id="WP_121159061.1">
    <property type="nucleotide sequence ID" value="NZ_RBKT01000001.1"/>
</dbReference>